<dbReference type="Gene3D" id="1.20.140.40">
    <property type="entry name" value="Invertase/pectin methylesterase inhibitor family protein"/>
    <property type="match status" value="1"/>
</dbReference>
<reference evidence="7" key="1">
    <citation type="submission" date="2025-08" db="UniProtKB">
        <authorList>
            <consortium name="RefSeq"/>
        </authorList>
    </citation>
    <scope>IDENTIFICATION</scope>
    <source>
        <tissue evidence="7">Seedling</tissue>
    </source>
</reference>
<evidence type="ECO:0000256" key="2">
    <source>
        <dbReference type="ARBA" id="ARBA00023157"/>
    </source>
</evidence>
<dbReference type="InterPro" id="IPR034086">
    <property type="entry name" value="PMEI_plant"/>
</dbReference>
<dbReference type="GO" id="GO:0046910">
    <property type="term" value="F:pectinesterase inhibitor activity"/>
    <property type="evidence" value="ECO:0007669"/>
    <property type="project" value="InterPro"/>
</dbReference>
<dbReference type="AlphaFoldDB" id="A0A6P3Z4C8"/>
<evidence type="ECO:0000313" key="6">
    <source>
        <dbReference type="Proteomes" id="UP001652623"/>
    </source>
</evidence>
<dbReference type="CDD" id="cd15797">
    <property type="entry name" value="PMEI"/>
    <property type="match status" value="1"/>
</dbReference>
<dbReference type="NCBIfam" id="TIGR01614">
    <property type="entry name" value="PME_inhib"/>
    <property type="match status" value="1"/>
</dbReference>
<dbReference type="SUPFAM" id="SSF101148">
    <property type="entry name" value="Plant invertase/pectin methylesterase inhibitor"/>
    <property type="match status" value="1"/>
</dbReference>
<keyword evidence="1 4" id="KW-0732">Signal</keyword>
<feature type="chain" id="PRO_5027977084" evidence="4">
    <location>
        <begin position="26"/>
        <end position="179"/>
    </location>
</feature>
<keyword evidence="6" id="KW-1185">Reference proteome</keyword>
<dbReference type="InParanoid" id="A0A6P3Z4C8"/>
<dbReference type="GeneID" id="107409440"/>
<dbReference type="InterPro" id="IPR052421">
    <property type="entry name" value="PCW_Enzyme_Inhibitor"/>
</dbReference>
<dbReference type="RefSeq" id="XP_015872360.1">
    <property type="nucleotide sequence ID" value="XM_016016874.3"/>
</dbReference>
<dbReference type="SMART" id="SM00856">
    <property type="entry name" value="PMEI"/>
    <property type="match status" value="1"/>
</dbReference>
<organism evidence="6 7">
    <name type="scientific">Ziziphus jujuba</name>
    <name type="common">Chinese jujube</name>
    <name type="synonym">Ziziphus sativa</name>
    <dbReference type="NCBI Taxonomy" id="326968"/>
    <lineage>
        <taxon>Eukaryota</taxon>
        <taxon>Viridiplantae</taxon>
        <taxon>Streptophyta</taxon>
        <taxon>Embryophyta</taxon>
        <taxon>Tracheophyta</taxon>
        <taxon>Spermatophyta</taxon>
        <taxon>Magnoliopsida</taxon>
        <taxon>eudicotyledons</taxon>
        <taxon>Gunneridae</taxon>
        <taxon>Pentapetalae</taxon>
        <taxon>rosids</taxon>
        <taxon>fabids</taxon>
        <taxon>Rosales</taxon>
        <taxon>Rhamnaceae</taxon>
        <taxon>Paliureae</taxon>
        <taxon>Ziziphus</taxon>
    </lineage>
</organism>
<protein>
    <submittedName>
        <fullName evidence="7">Uncharacterized protein LOC107409440</fullName>
    </submittedName>
</protein>
<dbReference type="PANTHER" id="PTHR36710:SF12">
    <property type="entry name" value="CELL WALL _ VACUOLAR INHIBITOR OF FRUCTOSIDASE 2-LIKE"/>
    <property type="match status" value="1"/>
</dbReference>
<gene>
    <name evidence="7" type="primary">LOC107409440</name>
</gene>
<dbReference type="PANTHER" id="PTHR36710">
    <property type="entry name" value="PECTINESTERASE INHIBITOR-LIKE"/>
    <property type="match status" value="1"/>
</dbReference>
<evidence type="ECO:0000259" key="5">
    <source>
        <dbReference type="SMART" id="SM00856"/>
    </source>
</evidence>
<name>A0A6P3Z4C8_ZIZJJ</name>
<evidence type="ECO:0000256" key="3">
    <source>
        <dbReference type="ARBA" id="ARBA00038471"/>
    </source>
</evidence>
<evidence type="ECO:0000256" key="4">
    <source>
        <dbReference type="SAM" id="SignalP"/>
    </source>
</evidence>
<dbReference type="KEGG" id="zju:107409440"/>
<keyword evidence="2" id="KW-1015">Disulfide bond</keyword>
<dbReference type="InterPro" id="IPR035513">
    <property type="entry name" value="Invertase/methylesterase_inhib"/>
</dbReference>
<dbReference type="InterPro" id="IPR006501">
    <property type="entry name" value="Pectinesterase_inhib_dom"/>
</dbReference>
<dbReference type="Proteomes" id="UP001652623">
    <property type="component" value="Chromosome 11"/>
</dbReference>
<feature type="signal peptide" evidence="4">
    <location>
        <begin position="1"/>
        <end position="25"/>
    </location>
</feature>
<evidence type="ECO:0000313" key="7">
    <source>
        <dbReference type="RefSeq" id="XP_015872360.1"/>
    </source>
</evidence>
<comment type="similarity">
    <text evidence="3">Belongs to the PMEI family.</text>
</comment>
<dbReference type="Pfam" id="PF04043">
    <property type="entry name" value="PMEI"/>
    <property type="match status" value="1"/>
</dbReference>
<proteinExistence type="inferred from homology"/>
<evidence type="ECO:0000256" key="1">
    <source>
        <dbReference type="ARBA" id="ARBA00022729"/>
    </source>
</evidence>
<sequence length="179" mass="19862">MVSFSVVTLTLLITFLLQPFLLIKSDEDLIRKLCSKTEEPVICRDCLNSDPNSKPADSHALALIAINCAQTDTSKMFHDVFKLYNETPDKTQLKEFLNECSWRTTDAAGNFDAVLRYAAALDHDSAKTVVNENILPQVNYCIKQFDDQAPTLPVPEEVLAGTIAVNQDCKIVLGILNSI</sequence>
<accession>A0A6P3Z4C8</accession>
<feature type="domain" description="Pectinesterase inhibitor" evidence="5">
    <location>
        <begin position="25"/>
        <end position="175"/>
    </location>
</feature>